<dbReference type="InterPro" id="IPR050410">
    <property type="entry name" value="CCR4/nocturin_mRNA_transcr"/>
</dbReference>
<gene>
    <name evidence="4" type="ORF">CKA38_12000</name>
</gene>
<dbReference type="RefSeq" id="WP_108825689.1">
    <property type="nucleotide sequence ID" value="NZ_CP023004.1"/>
</dbReference>
<feature type="chain" id="PRO_5016026659" description="Endonuclease/exonuclease/phosphatase domain-containing protein" evidence="2">
    <location>
        <begin position="25"/>
        <end position="268"/>
    </location>
</feature>
<dbReference type="Proteomes" id="UP000244896">
    <property type="component" value="Chromosome"/>
</dbReference>
<evidence type="ECO:0000259" key="3">
    <source>
        <dbReference type="Pfam" id="PF03372"/>
    </source>
</evidence>
<accession>A0A2U8E543</accession>
<organism evidence="4 5">
    <name type="scientific">Ereboglobus luteus</name>
    <dbReference type="NCBI Taxonomy" id="1796921"/>
    <lineage>
        <taxon>Bacteria</taxon>
        <taxon>Pseudomonadati</taxon>
        <taxon>Verrucomicrobiota</taxon>
        <taxon>Opitutia</taxon>
        <taxon>Opitutales</taxon>
        <taxon>Opitutaceae</taxon>
        <taxon>Ereboglobus</taxon>
    </lineage>
</organism>
<feature type="compositionally biased region" description="Basic residues" evidence="1">
    <location>
        <begin position="234"/>
        <end position="246"/>
    </location>
</feature>
<dbReference type="OrthoDB" id="9793162at2"/>
<feature type="domain" description="Endonuclease/exonuclease/phosphatase" evidence="3">
    <location>
        <begin position="46"/>
        <end position="218"/>
    </location>
</feature>
<feature type="region of interest" description="Disordered" evidence="1">
    <location>
        <begin position="234"/>
        <end position="268"/>
    </location>
</feature>
<proteinExistence type="predicted"/>
<dbReference type="PANTHER" id="PTHR12121:SF36">
    <property type="entry name" value="ENDONUCLEASE_EXONUCLEASE_PHOSPHATASE DOMAIN-CONTAINING PROTEIN"/>
    <property type="match status" value="1"/>
</dbReference>
<evidence type="ECO:0000313" key="4">
    <source>
        <dbReference type="EMBL" id="AWI09875.1"/>
    </source>
</evidence>
<dbReference type="Gene3D" id="3.60.10.10">
    <property type="entry name" value="Endonuclease/exonuclease/phosphatase"/>
    <property type="match status" value="1"/>
</dbReference>
<name>A0A2U8E543_9BACT</name>
<dbReference type="EMBL" id="CP023004">
    <property type="protein sequence ID" value="AWI09875.1"/>
    <property type="molecule type" value="Genomic_DNA"/>
</dbReference>
<dbReference type="AlphaFoldDB" id="A0A2U8E543"/>
<reference evidence="4 5" key="1">
    <citation type="journal article" date="2018" name="Syst. Appl. Microbiol.">
        <title>Ereboglobus luteus gen. nov. sp. nov. from cockroach guts, and new insights into the oxygen relationship of the genera Opitutus and Didymococcus (Verrucomicrobia: Opitutaceae).</title>
        <authorList>
            <person name="Tegtmeier D."/>
            <person name="Belitz A."/>
            <person name="Radek R."/>
            <person name="Heimerl T."/>
            <person name="Brune A."/>
        </authorList>
    </citation>
    <scope>NUCLEOTIDE SEQUENCE [LARGE SCALE GENOMIC DNA]</scope>
    <source>
        <strain evidence="4 5">Ho45</strain>
    </source>
</reference>
<dbReference type="KEGG" id="elut:CKA38_12000"/>
<protein>
    <recommendedName>
        <fullName evidence="3">Endonuclease/exonuclease/phosphatase domain-containing protein</fullName>
    </recommendedName>
</protein>
<feature type="signal peptide" evidence="2">
    <location>
        <begin position="1"/>
        <end position="24"/>
    </location>
</feature>
<evidence type="ECO:0000313" key="5">
    <source>
        <dbReference type="Proteomes" id="UP000244896"/>
    </source>
</evidence>
<dbReference type="GO" id="GO:0000175">
    <property type="term" value="F:3'-5'-RNA exonuclease activity"/>
    <property type="evidence" value="ECO:0007669"/>
    <property type="project" value="TreeGrafter"/>
</dbReference>
<feature type="compositionally biased region" description="Basic and acidic residues" evidence="1">
    <location>
        <begin position="258"/>
        <end position="268"/>
    </location>
</feature>
<dbReference type="InterPro" id="IPR036691">
    <property type="entry name" value="Endo/exonu/phosph_ase_sf"/>
</dbReference>
<dbReference type="Pfam" id="PF03372">
    <property type="entry name" value="Exo_endo_phos"/>
    <property type="match status" value="1"/>
</dbReference>
<keyword evidence="5" id="KW-1185">Reference proteome</keyword>
<dbReference type="PANTHER" id="PTHR12121">
    <property type="entry name" value="CARBON CATABOLITE REPRESSOR PROTEIN 4"/>
    <property type="match status" value="1"/>
</dbReference>
<dbReference type="InterPro" id="IPR005135">
    <property type="entry name" value="Endo/exonuclease/phosphatase"/>
</dbReference>
<keyword evidence="2" id="KW-0732">Signal</keyword>
<evidence type="ECO:0000256" key="2">
    <source>
        <dbReference type="SAM" id="SignalP"/>
    </source>
</evidence>
<evidence type="ECO:0000256" key="1">
    <source>
        <dbReference type="SAM" id="MobiDB-lite"/>
    </source>
</evidence>
<sequence>MKKFPRQRILAFFLCALAANFAFAAAPDSDIPQRKRLSPEAIRIVSANIRFLVPEDDGTGNEWDRRKELARDVLRAQDADIICFQEFRKAHHDYLKTYFPDHGDVGFVDGDDGQMANMIFYSKKRFEKNAHHGAFLSPTPEVYLSTFPNAPRTARHFNRLHLRDRLTGRELMIWNTHFSAGGKRQPARDAQAGVLADFLKKQPSTIPQIVTGDFNSSAKIQRLQINQIRRIHRHPRRAPRPRRSRLHLSQIPRPCLRQNERQDRLHFQ</sequence>
<dbReference type="SUPFAM" id="SSF56219">
    <property type="entry name" value="DNase I-like"/>
    <property type="match status" value="1"/>
</dbReference>